<dbReference type="AlphaFoldDB" id="A0A448ZAQ3"/>
<dbReference type="SUPFAM" id="SSF51197">
    <property type="entry name" value="Clavaminate synthase-like"/>
    <property type="match status" value="1"/>
</dbReference>
<feature type="region of interest" description="Disordered" evidence="1">
    <location>
        <begin position="164"/>
        <end position="188"/>
    </location>
</feature>
<protein>
    <submittedName>
        <fullName evidence="2">Uncharacterized protein</fullName>
    </submittedName>
</protein>
<proteinExistence type="predicted"/>
<feature type="compositionally biased region" description="Polar residues" evidence="1">
    <location>
        <begin position="165"/>
        <end position="188"/>
    </location>
</feature>
<evidence type="ECO:0000256" key="1">
    <source>
        <dbReference type="SAM" id="MobiDB-lite"/>
    </source>
</evidence>
<gene>
    <name evidence="2" type="ORF">PSNMU_V1.4_AUG-EV-PASAV3_0059210</name>
</gene>
<sequence length="444" mass="49391">MGRSKQGRPIKRRRVVLEADDSVVAEEQTTFAEQQQQQGEEELAKAIELLRKTPQDRVEAAAAEATRLDLSRKDRWVHLKLPKTSSIPLTTMSAVVFDDEDTMPISRAIDDDDSATIPVEGTTIDSTTFVSHVPPWLGGLGFARLSREDFVAFRKLHQAIKDRINNTNKHAQKKNGSTSTSSKLGWASWSGSVNDPRKRAFGFLPGTWGYDPETRNNRLDITMPETYVAEDTKTDERKRNKREMVVLDESDVPDGVREAIDNICRVFRECLLSKNERCDATPNAHDNDSGYRHRLAQFLRYENLVAAQPNLHSGRALLPVHLDDPLKDGFGVVIVTIGVEGSGTILFRDAKGVKNGVTMNLDEGEVYMLADRARDACAHGVLADARKEDCTSDGIPFSKRESLNLRFGLHDAMLPPSIVNGTNDAASSSLPVIPACNVFRHWDE</sequence>
<evidence type="ECO:0000313" key="3">
    <source>
        <dbReference type="Proteomes" id="UP000291116"/>
    </source>
</evidence>
<keyword evidence="3" id="KW-1185">Reference proteome</keyword>
<accession>A0A448ZAQ3</accession>
<dbReference type="OrthoDB" id="47530at2759"/>
<organism evidence="2 3">
    <name type="scientific">Pseudo-nitzschia multistriata</name>
    <dbReference type="NCBI Taxonomy" id="183589"/>
    <lineage>
        <taxon>Eukaryota</taxon>
        <taxon>Sar</taxon>
        <taxon>Stramenopiles</taxon>
        <taxon>Ochrophyta</taxon>
        <taxon>Bacillariophyta</taxon>
        <taxon>Bacillariophyceae</taxon>
        <taxon>Bacillariophycidae</taxon>
        <taxon>Bacillariales</taxon>
        <taxon>Bacillariaceae</taxon>
        <taxon>Pseudo-nitzschia</taxon>
    </lineage>
</organism>
<evidence type="ECO:0000313" key="2">
    <source>
        <dbReference type="EMBL" id="VEU39074.1"/>
    </source>
</evidence>
<dbReference type="Proteomes" id="UP000291116">
    <property type="component" value="Unassembled WGS sequence"/>
</dbReference>
<name>A0A448ZAQ3_9STRA</name>
<reference evidence="2 3" key="1">
    <citation type="submission" date="2019-01" db="EMBL/GenBank/DDBJ databases">
        <authorList>
            <person name="Ferrante I. M."/>
        </authorList>
    </citation>
    <scope>NUCLEOTIDE SEQUENCE [LARGE SCALE GENOMIC DNA]</scope>
    <source>
        <strain evidence="2 3">B856</strain>
    </source>
</reference>
<dbReference type="EMBL" id="CAACVS010000203">
    <property type="protein sequence ID" value="VEU39074.1"/>
    <property type="molecule type" value="Genomic_DNA"/>
</dbReference>